<proteinExistence type="predicted"/>
<keyword evidence="4" id="KW-1185">Reference proteome</keyword>
<keyword evidence="3" id="KW-0808">Transferase</keyword>
<dbReference type="InterPro" id="IPR007835">
    <property type="entry name" value="MOFRL"/>
</dbReference>
<dbReference type="Pfam" id="PF13660">
    <property type="entry name" value="DUF4147"/>
    <property type="match status" value="1"/>
</dbReference>
<dbReference type="Proteomes" id="UP000268192">
    <property type="component" value="Chromosome"/>
</dbReference>
<dbReference type="RefSeq" id="WP_126013573.1">
    <property type="nucleotide sequence ID" value="NZ_CP032509.1"/>
</dbReference>
<dbReference type="GO" id="GO:0008887">
    <property type="term" value="F:glycerate kinase activity"/>
    <property type="evidence" value="ECO:0007669"/>
    <property type="project" value="InterPro"/>
</dbReference>
<organism evidence="3 4">
    <name type="scientific">Georhizobium profundi</name>
    <dbReference type="NCBI Taxonomy" id="2341112"/>
    <lineage>
        <taxon>Bacteria</taxon>
        <taxon>Pseudomonadati</taxon>
        <taxon>Pseudomonadota</taxon>
        <taxon>Alphaproteobacteria</taxon>
        <taxon>Hyphomicrobiales</taxon>
        <taxon>Rhizobiaceae</taxon>
        <taxon>Georhizobium</taxon>
    </lineage>
</organism>
<sequence>MRVLGERRFLIDLFHAGVRSADPAECVPPLLPELPKGRTILVAAGKAAGSMARAVEENWSGPLEGIAVTRYGHGLEAGRIEVIEAAHPVPDDRGEQAAARLMDTVRGLGPDDLVLCLISGGGSALLALAAEGLTLDDKKAINKSLLASGAPIGAMNTVRKHLSAIKGGRLAEAAYPARVVTIGISDVPGDDPSVIASGPTVPDATTLADAKAVLERYNITAAAHVLAHLEKSSSETPKPGDAIFANTEFRMASRPADMVEAVVAEAKRHGIEVMSLGADIEGEARDIGREHARLALQMAEEHRDTPLLIVSGGETTVTVRGDGSGRGGRNGEYLLSLALELDGHLRIHALAADTDGIDGSEDNAGAVIDPDSLARASASGLDPAKCLERNDAYSVFEASGDLIVTGPTRTNVNDLRLILIAPKG</sequence>
<dbReference type="InterPro" id="IPR038614">
    <property type="entry name" value="GK_N_sf"/>
</dbReference>
<evidence type="ECO:0000313" key="4">
    <source>
        <dbReference type="Proteomes" id="UP000268192"/>
    </source>
</evidence>
<dbReference type="KEGG" id="abaw:D5400_18855"/>
<evidence type="ECO:0000313" key="3">
    <source>
        <dbReference type="EMBL" id="AZN73932.1"/>
    </source>
</evidence>
<protein>
    <submittedName>
        <fullName evidence="3">Glycerate kinase</fullName>
    </submittedName>
</protein>
<dbReference type="Pfam" id="PF05161">
    <property type="entry name" value="MOFRL"/>
    <property type="match status" value="1"/>
</dbReference>
<dbReference type="InterPro" id="IPR037035">
    <property type="entry name" value="GK-like_C_sf"/>
</dbReference>
<dbReference type="PANTHER" id="PTHR12227">
    <property type="entry name" value="GLYCERATE KINASE"/>
    <property type="match status" value="1"/>
</dbReference>
<dbReference type="PANTHER" id="PTHR12227:SF0">
    <property type="entry name" value="GLYCERATE KINASE"/>
    <property type="match status" value="1"/>
</dbReference>
<dbReference type="FunFam" id="3.40.1480.10:FF:000002">
    <property type="entry name" value="Glycerate kinase"/>
    <property type="match status" value="1"/>
</dbReference>
<dbReference type="SUPFAM" id="SSF82544">
    <property type="entry name" value="GckA/TtuD-like"/>
    <property type="match status" value="1"/>
</dbReference>
<name>A0A3Q8XS34_9HYPH</name>
<feature type="domain" description="MOFRL-associated" evidence="2">
    <location>
        <begin position="11"/>
        <end position="230"/>
    </location>
</feature>
<dbReference type="InterPro" id="IPR025286">
    <property type="entry name" value="MOFRL_assoc_dom"/>
</dbReference>
<dbReference type="AlphaFoldDB" id="A0A3Q8XS34"/>
<dbReference type="InterPro" id="IPR039760">
    <property type="entry name" value="MOFRL_protein"/>
</dbReference>
<dbReference type="GO" id="GO:0005737">
    <property type="term" value="C:cytoplasm"/>
    <property type="evidence" value="ECO:0007669"/>
    <property type="project" value="TreeGrafter"/>
</dbReference>
<dbReference type="EMBL" id="CP032509">
    <property type="protein sequence ID" value="AZN73932.1"/>
    <property type="molecule type" value="Genomic_DNA"/>
</dbReference>
<gene>
    <name evidence="3" type="ORF">D5400_18855</name>
</gene>
<evidence type="ECO:0000259" key="2">
    <source>
        <dbReference type="Pfam" id="PF13660"/>
    </source>
</evidence>
<keyword evidence="3" id="KW-0418">Kinase</keyword>
<feature type="domain" description="MOFRL" evidence="1">
    <location>
        <begin position="308"/>
        <end position="414"/>
    </location>
</feature>
<dbReference type="Gene3D" id="3.40.1480.10">
    <property type="entry name" value="MOFRL domain"/>
    <property type="match status" value="1"/>
</dbReference>
<dbReference type="OrthoDB" id="9766552at2"/>
<evidence type="ECO:0000259" key="1">
    <source>
        <dbReference type="Pfam" id="PF05161"/>
    </source>
</evidence>
<accession>A0A3Q8XS34</accession>
<reference evidence="3 4" key="1">
    <citation type="submission" date="2018-09" db="EMBL/GenBank/DDBJ databases">
        <title>Marinorhizobium profundi gen. nov., sp. nov., isolated from a deep-sea sediment sample from the New Britain Trench and proposal of Marinorhizobiaceae fam. nov. in the order Rhizobiales of the class Alphaproteobacteria.</title>
        <authorList>
            <person name="Cao J."/>
        </authorList>
    </citation>
    <scope>NUCLEOTIDE SEQUENCE [LARGE SCALE GENOMIC DNA]</scope>
    <source>
        <strain evidence="3 4">WS11</strain>
    </source>
</reference>
<dbReference type="Gene3D" id="3.40.50.10180">
    <property type="entry name" value="Glycerate kinase, MOFRL-like N-terminal domain"/>
    <property type="match status" value="1"/>
</dbReference>